<protein>
    <submittedName>
        <fullName evidence="2">Helix-turn-helix domain-containing protein</fullName>
    </submittedName>
</protein>
<gene>
    <name evidence="2" type="ORF">OCV88_06875</name>
</gene>
<dbReference type="PANTHER" id="PTHR33744">
    <property type="entry name" value="CARBOHYDRATE DIACID REGULATOR"/>
    <property type="match status" value="1"/>
</dbReference>
<dbReference type="RefSeq" id="WP_158424797.1">
    <property type="nucleotide sequence ID" value="NZ_JAOQJQ010000002.1"/>
</dbReference>
<evidence type="ECO:0000313" key="2">
    <source>
        <dbReference type="EMBL" id="MCU6762065.1"/>
    </source>
</evidence>
<dbReference type="PANTHER" id="PTHR33744:SF1">
    <property type="entry name" value="DNA-BINDING TRANSCRIPTIONAL ACTIVATOR ADER"/>
    <property type="match status" value="1"/>
</dbReference>
<reference evidence="2 3" key="1">
    <citation type="journal article" date="2021" name="ISME Commun">
        <title>Automated analysis of genomic sequences facilitates high-throughput and comprehensive description of bacteria.</title>
        <authorList>
            <person name="Hitch T.C.A."/>
        </authorList>
    </citation>
    <scope>NUCLEOTIDE SEQUENCE [LARGE SCALE GENOMIC DNA]</scope>
    <source>
        <strain evidence="2 3">Sanger_109</strain>
    </source>
</reference>
<dbReference type="Proteomes" id="UP001652442">
    <property type="component" value="Unassembled WGS sequence"/>
</dbReference>
<sequence length="500" mass="58182">MKLSISLIANELSGIIKDIHISCNSKVSAIKILYDNNTSLDTEYVYLCQPLKLQEILNQKNVLKCQNFIIYGNEPENLKESLTDCNYLCISETSSFIYFINMVEAIFSSYNEWENRLIEMSVSQASLQNMLDLAFSKIRIPLCILDVNHQVLAVNHQVKTSDTLYTYMQQGYGYPCAEIIKESNPTLPELDKETVREVINTFSHNRLRVTTIKVRGHSIFYLGLHKSDAQPFQPHTLELYEQFVQIVTIKAAQFPKNMFVKSSLFEQFMGDLIHKKSLDQKIVQQLISYYHYKQFDSYYLLTLHFLQPAAKKNPEFINLVESSVSNSRCFYLEPYIGVLIQDEILPSDLQRLKKILHTYQARCAQSSCFHNLCDIPKVWAQMLFILDNWKEEYGAVQNYDHYITRQCIQTVQQKLPPETLYPPCFSRLAEYDTENNTEYVATLIAYLQNNCSISASANALYIHRNSLQYRIKKIEELLGFRIAASEERINMLFSSFFIYQ</sequence>
<dbReference type="Pfam" id="PF13556">
    <property type="entry name" value="HTH_30"/>
    <property type="match status" value="1"/>
</dbReference>
<dbReference type="Gene3D" id="1.10.10.2840">
    <property type="entry name" value="PucR C-terminal helix-turn-helix domain"/>
    <property type="match status" value="1"/>
</dbReference>
<accession>A0ABT2TIM9</accession>
<organism evidence="2 3">
    <name type="scientific">Brotonthovivens ammoniilytica</name>
    <dbReference type="NCBI Taxonomy" id="2981725"/>
    <lineage>
        <taxon>Bacteria</taxon>
        <taxon>Bacillati</taxon>
        <taxon>Bacillota</taxon>
        <taxon>Clostridia</taxon>
        <taxon>Lachnospirales</taxon>
        <taxon>Lachnospiraceae</taxon>
        <taxon>Brotonthovivens</taxon>
    </lineage>
</organism>
<name>A0ABT2TIM9_9FIRM</name>
<dbReference type="InterPro" id="IPR025736">
    <property type="entry name" value="PucR_C-HTH_dom"/>
</dbReference>
<keyword evidence="3" id="KW-1185">Reference proteome</keyword>
<evidence type="ECO:0000259" key="1">
    <source>
        <dbReference type="Pfam" id="PF13556"/>
    </source>
</evidence>
<dbReference type="InterPro" id="IPR042070">
    <property type="entry name" value="PucR_C-HTH_sf"/>
</dbReference>
<dbReference type="InterPro" id="IPR051448">
    <property type="entry name" value="CdaR-like_regulators"/>
</dbReference>
<proteinExistence type="predicted"/>
<comment type="caution">
    <text evidence="2">The sequence shown here is derived from an EMBL/GenBank/DDBJ whole genome shotgun (WGS) entry which is preliminary data.</text>
</comment>
<evidence type="ECO:0000313" key="3">
    <source>
        <dbReference type="Proteomes" id="UP001652442"/>
    </source>
</evidence>
<feature type="domain" description="PucR C-terminal helix-turn-helix" evidence="1">
    <location>
        <begin position="440"/>
        <end position="490"/>
    </location>
</feature>
<dbReference type="EMBL" id="JAOQJQ010000002">
    <property type="protein sequence ID" value="MCU6762065.1"/>
    <property type="molecule type" value="Genomic_DNA"/>
</dbReference>